<dbReference type="EMBL" id="AP028909">
    <property type="protein sequence ID" value="BES87310.1"/>
    <property type="molecule type" value="Genomic_DNA"/>
</dbReference>
<feature type="region of interest" description="Disordered" evidence="1">
    <location>
        <begin position="1"/>
        <end position="58"/>
    </location>
</feature>
<gene>
    <name evidence="2" type="ORF">NTJ_00115</name>
</gene>
<reference evidence="2 3" key="1">
    <citation type="submission" date="2023-09" db="EMBL/GenBank/DDBJ databases">
        <title>Nesidiocoris tenuis whole genome shotgun sequence.</title>
        <authorList>
            <person name="Shibata T."/>
            <person name="Shimoda M."/>
            <person name="Kobayashi T."/>
            <person name="Uehara T."/>
        </authorList>
    </citation>
    <scope>NUCLEOTIDE SEQUENCE [LARGE SCALE GENOMIC DNA]</scope>
    <source>
        <strain evidence="2 3">Japan</strain>
    </source>
</reference>
<organism evidence="2 3">
    <name type="scientific">Nesidiocoris tenuis</name>
    <dbReference type="NCBI Taxonomy" id="355587"/>
    <lineage>
        <taxon>Eukaryota</taxon>
        <taxon>Metazoa</taxon>
        <taxon>Ecdysozoa</taxon>
        <taxon>Arthropoda</taxon>
        <taxon>Hexapoda</taxon>
        <taxon>Insecta</taxon>
        <taxon>Pterygota</taxon>
        <taxon>Neoptera</taxon>
        <taxon>Paraneoptera</taxon>
        <taxon>Hemiptera</taxon>
        <taxon>Heteroptera</taxon>
        <taxon>Panheteroptera</taxon>
        <taxon>Cimicomorpha</taxon>
        <taxon>Miridae</taxon>
        <taxon>Dicyphina</taxon>
        <taxon>Nesidiocoris</taxon>
    </lineage>
</organism>
<protein>
    <submittedName>
        <fullName evidence="2">Uncharacterized protein</fullName>
    </submittedName>
</protein>
<dbReference type="Proteomes" id="UP001307889">
    <property type="component" value="Chromosome 1"/>
</dbReference>
<feature type="compositionally biased region" description="Basic and acidic residues" evidence="1">
    <location>
        <begin position="1"/>
        <end position="10"/>
    </location>
</feature>
<keyword evidence="3" id="KW-1185">Reference proteome</keyword>
<accession>A0ABN7A555</accession>
<evidence type="ECO:0000256" key="1">
    <source>
        <dbReference type="SAM" id="MobiDB-lite"/>
    </source>
</evidence>
<name>A0ABN7A555_9HEMI</name>
<sequence length="106" mass="11714">MTDGEEKGQVERPNGTMSKKCRQALRGGTPLSAFGSAARKGRGYRRLSDREGTSLRPARSSYRRPRFFLLSLQPSASTVRWNIIPNSRIGPSSAFSSSAADVRVRR</sequence>
<evidence type="ECO:0000313" key="3">
    <source>
        <dbReference type="Proteomes" id="UP001307889"/>
    </source>
</evidence>
<proteinExistence type="predicted"/>
<evidence type="ECO:0000313" key="2">
    <source>
        <dbReference type="EMBL" id="BES87310.1"/>
    </source>
</evidence>